<organism evidence="10 11">
    <name type="scientific">Actinomyces johnsonii</name>
    <dbReference type="NCBI Taxonomy" id="544581"/>
    <lineage>
        <taxon>Bacteria</taxon>
        <taxon>Bacillati</taxon>
        <taxon>Actinomycetota</taxon>
        <taxon>Actinomycetes</taxon>
        <taxon>Actinomycetales</taxon>
        <taxon>Actinomycetaceae</taxon>
        <taxon>Actinomyces</taxon>
    </lineage>
</organism>
<comment type="similarity">
    <text evidence="2">Belongs to the uroporphyrinogen decarboxylase family.</text>
</comment>
<evidence type="ECO:0000256" key="6">
    <source>
        <dbReference type="ARBA" id="ARBA00023244"/>
    </source>
</evidence>
<feature type="domain" description="Uroporphyrinogen decarboxylase (URO-D)" evidence="9">
    <location>
        <begin position="206"/>
        <end position="222"/>
    </location>
</feature>
<dbReference type="UniPathway" id="UPA00251">
    <property type="reaction ID" value="UER00321"/>
</dbReference>
<evidence type="ECO:0000256" key="4">
    <source>
        <dbReference type="ARBA" id="ARBA00022793"/>
    </source>
</evidence>
<dbReference type="AlphaFoldDB" id="A0A507ZZ50"/>
<name>A0A507ZZ50_9ACTO</name>
<dbReference type="InterPro" id="IPR000257">
    <property type="entry name" value="Uroporphyrinogen_deCOase"/>
</dbReference>
<feature type="region of interest" description="Disordered" evidence="7">
    <location>
        <begin position="1"/>
        <end position="35"/>
    </location>
</feature>
<dbReference type="InterPro" id="IPR038071">
    <property type="entry name" value="UROD/MetE-like_sf"/>
</dbReference>
<dbReference type="GO" id="GO:0006782">
    <property type="term" value="P:protoporphyrinogen IX biosynthetic process"/>
    <property type="evidence" value="ECO:0007669"/>
    <property type="project" value="UniProtKB-UniPathway"/>
</dbReference>
<keyword evidence="5 10" id="KW-0456">Lyase</keyword>
<feature type="compositionally biased region" description="Basic and acidic residues" evidence="7">
    <location>
        <begin position="18"/>
        <end position="32"/>
    </location>
</feature>
<dbReference type="Gene3D" id="3.20.20.210">
    <property type="match status" value="1"/>
</dbReference>
<dbReference type="EC" id="4.1.1.37" evidence="3"/>
<evidence type="ECO:0000256" key="7">
    <source>
        <dbReference type="SAM" id="MobiDB-lite"/>
    </source>
</evidence>
<evidence type="ECO:0000256" key="1">
    <source>
        <dbReference type="ARBA" id="ARBA00004804"/>
    </source>
</evidence>
<evidence type="ECO:0000259" key="8">
    <source>
        <dbReference type="PROSITE" id="PS00906"/>
    </source>
</evidence>
<evidence type="ECO:0000256" key="5">
    <source>
        <dbReference type="ARBA" id="ARBA00023239"/>
    </source>
</evidence>
<evidence type="ECO:0000256" key="3">
    <source>
        <dbReference type="ARBA" id="ARBA00012288"/>
    </source>
</evidence>
<accession>A0A507ZZ50</accession>
<keyword evidence="4" id="KW-0210">Decarboxylase</keyword>
<dbReference type="GO" id="GO:0005829">
    <property type="term" value="C:cytosol"/>
    <property type="evidence" value="ECO:0007669"/>
    <property type="project" value="TreeGrafter"/>
</dbReference>
<proteinExistence type="inferred from homology"/>
<dbReference type="InterPro" id="IPR006361">
    <property type="entry name" value="Uroporphyrinogen_deCO2ase_HemE"/>
</dbReference>
<dbReference type="PROSITE" id="PS00906">
    <property type="entry name" value="UROD_1"/>
    <property type="match status" value="1"/>
</dbReference>
<feature type="domain" description="Uroporphyrinogen decarboxylase (URO-D)" evidence="8">
    <location>
        <begin position="54"/>
        <end position="63"/>
    </location>
</feature>
<protein>
    <recommendedName>
        <fullName evidence="3">uroporphyrinogen decarboxylase</fullName>
        <ecNumber evidence="3">4.1.1.37</ecNumber>
    </recommendedName>
</protein>
<feature type="compositionally biased region" description="Low complexity" evidence="7">
    <location>
        <begin position="464"/>
        <end position="478"/>
    </location>
</feature>
<gene>
    <name evidence="10" type="ORF">FK256_08195</name>
</gene>
<evidence type="ECO:0000256" key="2">
    <source>
        <dbReference type="ARBA" id="ARBA00009935"/>
    </source>
</evidence>
<comment type="pathway">
    <text evidence="1">Porphyrin-containing compound metabolism; protoporphyrin-IX biosynthesis; coproporphyrinogen-III from 5-aminolevulinate: step 4/4.</text>
</comment>
<evidence type="ECO:0000259" key="9">
    <source>
        <dbReference type="PROSITE" id="PS00907"/>
    </source>
</evidence>
<dbReference type="EMBL" id="VICB01000011">
    <property type="protein sequence ID" value="TQD43016.1"/>
    <property type="molecule type" value="Genomic_DNA"/>
</dbReference>
<sequence>MEREQAVHGPDPTGIEAGEDRAASGSGGRDDGVGTTATPAILEALAGRRPARTPVWFMRQAGRSLPEYRALREGSGAPMLEACLDPELAAEATLQPVRRHGVDAAVFFSDIMVPLRLAGVGVRIEEGVGPVLDAPVRSAGEVAELVAHQFGDAPGAEGVGAIEEAVRRVVVELGSPQTPGVREGLSERARAGLEHSAGAALWTPVLAFGGAPFTLAAYLVEGRPSRDHLAARTLMRADPEAWDRLMTWCARLTGEFIATQVRAGAAAAQLFDSWAGSLSPRAYRERVAPYSALALETARGALCPLTGRAAPLIHFGTGTDRLLGHMRQAGADAVGIDERIELGEAIEELAGADPQAGACPVQGNLDPALLAAPWSLVAEEVDAILAAGRAAPGHVVNLGHGVPPTADADVLTRIVARVHGSADWEAVALAGWDAIADPAEGKSSSTEATGGRRGVGQRNRHVPGRQAPRGPGGRPLARVSHRPGREER</sequence>
<dbReference type="PANTHER" id="PTHR21091:SF169">
    <property type="entry name" value="UROPORPHYRINOGEN DECARBOXYLASE"/>
    <property type="match status" value="1"/>
</dbReference>
<comment type="caution">
    <text evidence="10">The sequence shown here is derived from an EMBL/GenBank/DDBJ whole genome shotgun (WGS) entry which is preliminary data.</text>
</comment>
<evidence type="ECO:0000313" key="11">
    <source>
        <dbReference type="Proteomes" id="UP000319010"/>
    </source>
</evidence>
<dbReference type="SUPFAM" id="SSF51726">
    <property type="entry name" value="UROD/MetE-like"/>
    <property type="match status" value="1"/>
</dbReference>
<reference evidence="10 11" key="1">
    <citation type="submission" date="2019-06" db="EMBL/GenBank/DDBJ databases">
        <title>Draft genome sequence of Actinomyces johnsonii CCUG 34287T.</title>
        <authorList>
            <person name="Salva-Serra F."/>
            <person name="Cardew S."/>
            <person name="Moore E."/>
        </authorList>
    </citation>
    <scope>NUCLEOTIDE SEQUENCE [LARGE SCALE GENOMIC DNA]</scope>
    <source>
        <strain evidence="10 11">CCUG 34287</strain>
    </source>
</reference>
<dbReference type="GO" id="GO:0004853">
    <property type="term" value="F:uroporphyrinogen decarboxylase activity"/>
    <property type="evidence" value="ECO:0007669"/>
    <property type="project" value="UniProtKB-EC"/>
</dbReference>
<dbReference type="Pfam" id="PF01208">
    <property type="entry name" value="URO-D"/>
    <property type="match status" value="2"/>
</dbReference>
<keyword evidence="6" id="KW-0627">Porphyrin biosynthesis</keyword>
<dbReference type="CDD" id="cd00717">
    <property type="entry name" value="URO-D"/>
    <property type="match status" value="1"/>
</dbReference>
<feature type="region of interest" description="Disordered" evidence="7">
    <location>
        <begin position="438"/>
        <end position="488"/>
    </location>
</feature>
<evidence type="ECO:0000313" key="10">
    <source>
        <dbReference type="EMBL" id="TQD43016.1"/>
    </source>
</evidence>
<dbReference type="Proteomes" id="UP000319010">
    <property type="component" value="Unassembled WGS sequence"/>
</dbReference>
<dbReference type="PANTHER" id="PTHR21091">
    <property type="entry name" value="METHYLTETRAHYDROFOLATE:HOMOCYSTEINE METHYLTRANSFERASE RELATED"/>
    <property type="match status" value="1"/>
</dbReference>
<dbReference type="PROSITE" id="PS00907">
    <property type="entry name" value="UROD_2"/>
    <property type="match status" value="1"/>
</dbReference>